<comment type="subcellular location">
    <subcellularLocation>
        <location evidence="1">Cell outer membrane</location>
    </subcellularLocation>
</comment>
<evidence type="ECO:0000256" key="2">
    <source>
        <dbReference type="ARBA" id="ARBA00005722"/>
    </source>
</evidence>
<evidence type="ECO:0000256" key="4">
    <source>
        <dbReference type="ARBA" id="ARBA00023136"/>
    </source>
</evidence>
<name>A0A7Z2YFH1_9VIBR</name>
<dbReference type="EMBL" id="CP047476">
    <property type="protein sequence ID" value="QIA65507.1"/>
    <property type="molecule type" value="Genomic_DNA"/>
</dbReference>
<dbReference type="InterPro" id="IPR010583">
    <property type="entry name" value="MipA"/>
</dbReference>
<dbReference type="KEGG" id="vas:GT360_18400"/>
<dbReference type="AlphaFoldDB" id="A0A7Z2YFH1"/>
<feature type="chain" id="PRO_5030989652" evidence="6">
    <location>
        <begin position="21"/>
        <end position="426"/>
    </location>
</feature>
<evidence type="ECO:0000313" key="7">
    <source>
        <dbReference type="EMBL" id="QIA65507.1"/>
    </source>
</evidence>
<keyword evidence="4" id="KW-0472">Membrane</keyword>
<dbReference type="Proteomes" id="UP000464262">
    <property type="component" value="Chromosome 2"/>
</dbReference>
<dbReference type="RefSeq" id="WP_164650407.1">
    <property type="nucleotide sequence ID" value="NZ_CP047476.1"/>
</dbReference>
<protein>
    <submittedName>
        <fullName evidence="7">MipA/OmpV family protein</fullName>
    </submittedName>
</protein>
<keyword evidence="8" id="KW-1185">Reference proteome</keyword>
<accession>A0A7Z2YFH1</accession>
<sequence>MKTPILLTSLIAFAASAAQASSYTQDWGIGMGVRSATIPYKLKDDSVHDVIPLLFYRGERFYLDGFQGGYKLLTNETLTWDVMGKFRFLDIPRSEQNIHQGSQFDFGSSLTYHYTPDTDFKLEVLSEGDSRYYGHIVAEHHLDGAGWQLTPFVQARYKSERFNDLYYGFGEESIGAQWDYQVGAKGRYQLYENLYAVGSLGMTVFDNATYNSGNIDSRTQWESYLGFALFSSGERSKETLIPDNAYFRVAHGVATKSGPTELIFLNNETDPERNKLTSLFYGHPLAQGVFNWPLDFYLTPGYVQHHRSDVQESFAEYVIAIKAYYTWNLPVRTRFGLAEGVSYSSKISHIEAPNMAEKGYKPSKLMNYLDFSVDVNVGDIVANRALENLWLGYSIHHRSGIFTSTSTFGRIKGGSDYNTLYLQWHF</sequence>
<keyword evidence="5" id="KW-0998">Cell outer membrane</keyword>
<organism evidence="7 8">
    <name type="scientific">Vibrio astriarenae</name>
    <dbReference type="NCBI Taxonomy" id="1481923"/>
    <lineage>
        <taxon>Bacteria</taxon>
        <taxon>Pseudomonadati</taxon>
        <taxon>Pseudomonadota</taxon>
        <taxon>Gammaproteobacteria</taxon>
        <taxon>Vibrionales</taxon>
        <taxon>Vibrionaceae</taxon>
        <taxon>Vibrio</taxon>
    </lineage>
</organism>
<keyword evidence="3 6" id="KW-0732">Signal</keyword>
<dbReference type="GO" id="GO:0009279">
    <property type="term" value="C:cell outer membrane"/>
    <property type="evidence" value="ECO:0007669"/>
    <property type="project" value="UniProtKB-SubCell"/>
</dbReference>
<evidence type="ECO:0000313" key="8">
    <source>
        <dbReference type="Proteomes" id="UP000464262"/>
    </source>
</evidence>
<evidence type="ECO:0000256" key="1">
    <source>
        <dbReference type="ARBA" id="ARBA00004442"/>
    </source>
</evidence>
<evidence type="ECO:0000256" key="5">
    <source>
        <dbReference type="ARBA" id="ARBA00023237"/>
    </source>
</evidence>
<gene>
    <name evidence="7" type="ORF">GT360_18400</name>
</gene>
<reference evidence="7 8" key="1">
    <citation type="submission" date="2020-01" db="EMBL/GenBank/DDBJ databases">
        <title>Whole genome and functional gene identification of agarase of Vibrio HN897.</title>
        <authorList>
            <person name="Liu Y."/>
            <person name="Zhao Z."/>
        </authorList>
    </citation>
    <scope>NUCLEOTIDE SEQUENCE [LARGE SCALE GENOMIC DNA]</scope>
    <source>
        <strain evidence="7 8">HN897</strain>
    </source>
</reference>
<feature type="signal peptide" evidence="6">
    <location>
        <begin position="1"/>
        <end position="20"/>
    </location>
</feature>
<dbReference type="PANTHER" id="PTHR38776">
    <property type="entry name" value="MLTA-INTERACTING PROTEIN-RELATED"/>
    <property type="match status" value="1"/>
</dbReference>
<proteinExistence type="inferred from homology"/>
<evidence type="ECO:0000256" key="3">
    <source>
        <dbReference type="ARBA" id="ARBA00022729"/>
    </source>
</evidence>
<dbReference type="PANTHER" id="PTHR38776:SF1">
    <property type="entry name" value="MLTA-INTERACTING PROTEIN-RELATED"/>
    <property type="match status" value="1"/>
</dbReference>
<evidence type="ECO:0000256" key="6">
    <source>
        <dbReference type="SAM" id="SignalP"/>
    </source>
</evidence>
<comment type="similarity">
    <text evidence="2">Belongs to the MipA/OmpV family.</text>
</comment>
<dbReference type="Pfam" id="PF06629">
    <property type="entry name" value="MipA"/>
    <property type="match status" value="1"/>
</dbReference>